<dbReference type="SUPFAM" id="SSF103190">
    <property type="entry name" value="Sensory domain-like"/>
    <property type="match status" value="1"/>
</dbReference>
<dbReference type="GO" id="GO:0000155">
    <property type="term" value="F:phosphorelay sensor kinase activity"/>
    <property type="evidence" value="ECO:0007669"/>
    <property type="project" value="InterPro"/>
</dbReference>
<keyword evidence="13" id="KW-0902">Two-component regulatory system</keyword>
<dbReference type="InterPro" id="IPR004358">
    <property type="entry name" value="Sig_transdc_His_kin-like_C"/>
</dbReference>
<evidence type="ECO:0000256" key="16">
    <source>
        <dbReference type="ARBA" id="ARBA00073143"/>
    </source>
</evidence>
<dbReference type="Gene3D" id="3.30.450.20">
    <property type="entry name" value="PAS domain"/>
    <property type="match status" value="2"/>
</dbReference>
<dbReference type="Pfam" id="PF02743">
    <property type="entry name" value="dCache_1"/>
    <property type="match status" value="1"/>
</dbReference>
<name>A0A6I6MRH2_9CAUL</name>
<dbReference type="AlphaFoldDB" id="A0A6I6MRH2"/>
<evidence type="ECO:0000256" key="10">
    <source>
        <dbReference type="ARBA" id="ARBA00022777"/>
    </source>
</evidence>
<organism evidence="20 21">
    <name type="scientific">Terricaulis silvestris</name>
    <dbReference type="NCBI Taxonomy" id="2686094"/>
    <lineage>
        <taxon>Bacteria</taxon>
        <taxon>Pseudomonadati</taxon>
        <taxon>Pseudomonadota</taxon>
        <taxon>Alphaproteobacteria</taxon>
        <taxon>Caulobacterales</taxon>
        <taxon>Caulobacteraceae</taxon>
        <taxon>Terricaulis</taxon>
    </lineage>
</organism>
<keyword evidence="10" id="KW-0418">Kinase</keyword>
<keyword evidence="6" id="KW-0597">Phosphoprotein</keyword>
<proteinExistence type="predicted"/>
<evidence type="ECO:0000256" key="9">
    <source>
        <dbReference type="ARBA" id="ARBA00022741"/>
    </source>
</evidence>
<evidence type="ECO:0000256" key="2">
    <source>
        <dbReference type="ARBA" id="ARBA00004429"/>
    </source>
</evidence>
<keyword evidence="14 18" id="KW-0472">Membrane</keyword>
<accession>A0A6I6MRH2</accession>
<protein>
    <recommendedName>
        <fullName evidence="16">C4-dicarboxylate transport sensor protein DctB</fullName>
        <ecNumber evidence="3">2.7.13.3</ecNumber>
    </recommendedName>
</protein>
<keyword evidence="4" id="KW-1003">Cell membrane</keyword>
<evidence type="ECO:0000256" key="8">
    <source>
        <dbReference type="ARBA" id="ARBA00022692"/>
    </source>
</evidence>
<dbReference type="PROSITE" id="PS50109">
    <property type="entry name" value="HIS_KIN"/>
    <property type="match status" value="1"/>
</dbReference>
<keyword evidence="17" id="KW-0175">Coiled coil</keyword>
<dbReference type="SMART" id="SM00388">
    <property type="entry name" value="HisKA"/>
    <property type="match status" value="1"/>
</dbReference>
<dbReference type="PANTHER" id="PTHR43065:SF46">
    <property type="entry name" value="C4-DICARBOXYLATE TRANSPORT SENSOR PROTEIN DCTB"/>
    <property type="match status" value="1"/>
</dbReference>
<dbReference type="InterPro" id="IPR029151">
    <property type="entry name" value="Sensor-like_sf"/>
</dbReference>
<keyword evidence="12 18" id="KW-1133">Transmembrane helix</keyword>
<reference evidence="21" key="1">
    <citation type="submission" date="2019-12" db="EMBL/GenBank/DDBJ databases">
        <title>Complete genome of Terracaulis silvestris 0127_4.</title>
        <authorList>
            <person name="Vieira S."/>
            <person name="Riedel T."/>
            <person name="Sproer C."/>
            <person name="Pascual J."/>
            <person name="Boedeker C."/>
            <person name="Overmann J."/>
        </authorList>
    </citation>
    <scope>NUCLEOTIDE SEQUENCE [LARGE SCALE GENOMIC DNA]</scope>
    <source>
        <strain evidence="21">0127_4</strain>
    </source>
</reference>
<evidence type="ECO:0000256" key="1">
    <source>
        <dbReference type="ARBA" id="ARBA00000085"/>
    </source>
</evidence>
<evidence type="ECO:0000256" key="18">
    <source>
        <dbReference type="SAM" id="Phobius"/>
    </source>
</evidence>
<evidence type="ECO:0000256" key="13">
    <source>
        <dbReference type="ARBA" id="ARBA00023012"/>
    </source>
</evidence>
<keyword evidence="8 18" id="KW-0812">Transmembrane</keyword>
<dbReference type="EC" id="2.7.13.3" evidence="3"/>
<dbReference type="InterPro" id="IPR036097">
    <property type="entry name" value="HisK_dim/P_sf"/>
</dbReference>
<dbReference type="SMART" id="SM00387">
    <property type="entry name" value="HATPase_c"/>
    <property type="match status" value="1"/>
</dbReference>
<evidence type="ECO:0000259" key="19">
    <source>
        <dbReference type="PROSITE" id="PS50109"/>
    </source>
</evidence>
<sequence length="623" mass="67459">MPLCGSGGMSHTPRMDLSRFMPARLTPERRVWAILLACGIAATLLAGWAVGEAVRRDLESDLARKAETAAALHAAVLRSELEKHQSLPVVLVDDPDVAHLLVAPSHALVAQLNDKLEGLAAGTRAAVIYVLDADGLTRAASNWRLPTSFVGANYSFRPYFQNAMRTGAAEFFALGTVSGRPGLYLARRVDSAGGRPLGVVVVKVEFDTLEAEWREGDERAYVVDPGGVVLVTSVPDWRFRTTAPLNEARRRLTLTDQTLGAEALQPLPFAPPQRNAPQLVTVAVEGPAQQWMHTQTGTAAPGWTLHLLTPAGAAIDNGVAAARVMAVLIVTIIAGIAGILLRRHQQAANRARAEEDARLELERRIDERTHELRDSNLALNRQIEERERAEAARELLRDELVQSSKLATLGQIAAGVAHEINQPVAAIQTHAETAHAYLERRQPEDAKASIARIESLTQRIGAITQELRQFARKSEASLGPVGLNDAIDGALLLLQGRLRDGSVSVEREVSRDMIVVADRFRLEQVIVNLVQNAHDAVQDADAPLIRLTAFRAEDRITLLVRDNGPGVSPSIRERLFTPFTTTRPAGLGLGLVICRDIVASFGGELDLLPSENGATFAVVLNVP</sequence>
<feature type="domain" description="Histidine kinase" evidence="19">
    <location>
        <begin position="415"/>
        <end position="623"/>
    </location>
</feature>
<evidence type="ECO:0000256" key="5">
    <source>
        <dbReference type="ARBA" id="ARBA00022519"/>
    </source>
</evidence>
<dbReference type="SUPFAM" id="SSF47384">
    <property type="entry name" value="Homodimeric domain of signal transducing histidine kinase"/>
    <property type="match status" value="1"/>
</dbReference>
<evidence type="ECO:0000256" key="4">
    <source>
        <dbReference type="ARBA" id="ARBA00022475"/>
    </source>
</evidence>
<evidence type="ECO:0000256" key="14">
    <source>
        <dbReference type="ARBA" id="ARBA00023136"/>
    </source>
</evidence>
<evidence type="ECO:0000313" key="21">
    <source>
        <dbReference type="Proteomes" id="UP000431269"/>
    </source>
</evidence>
<dbReference type="CDD" id="cd00082">
    <property type="entry name" value="HisKA"/>
    <property type="match status" value="1"/>
</dbReference>
<comment type="catalytic activity">
    <reaction evidence="1">
        <text>ATP + protein L-histidine = ADP + protein N-phospho-L-histidine.</text>
        <dbReference type="EC" id="2.7.13.3"/>
    </reaction>
</comment>
<dbReference type="InterPro" id="IPR003661">
    <property type="entry name" value="HisK_dim/P_dom"/>
</dbReference>
<dbReference type="GO" id="GO:0005886">
    <property type="term" value="C:plasma membrane"/>
    <property type="evidence" value="ECO:0007669"/>
    <property type="project" value="UniProtKB-SubCell"/>
</dbReference>
<keyword evidence="7 20" id="KW-0808">Transferase</keyword>
<dbReference type="Proteomes" id="UP000431269">
    <property type="component" value="Chromosome"/>
</dbReference>
<evidence type="ECO:0000313" key="20">
    <source>
        <dbReference type="EMBL" id="QGZ93743.1"/>
    </source>
</evidence>
<dbReference type="Pfam" id="PF02518">
    <property type="entry name" value="HATPase_c"/>
    <property type="match status" value="1"/>
</dbReference>
<dbReference type="SUPFAM" id="SSF55874">
    <property type="entry name" value="ATPase domain of HSP90 chaperone/DNA topoisomerase II/histidine kinase"/>
    <property type="match status" value="1"/>
</dbReference>
<evidence type="ECO:0000256" key="12">
    <source>
        <dbReference type="ARBA" id="ARBA00022989"/>
    </source>
</evidence>
<comment type="subcellular location">
    <subcellularLocation>
        <location evidence="2">Cell inner membrane</location>
        <topology evidence="2">Multi-pass membrane protein</topology>
    </subcellularLocation>
</comment>
<keyword evidence="11" id="KW-0067">ATP-binding</keyword>
<dbReference type="EMBL" id="CP047045">
    <property type="protein sequence ID" value="QGZ93743.1"/>
    <property type="molecule type" value="Genomic_DNA"/>
</dbReference>
<dbReference type="GO" id="GO:0005524">
    <property type="term" value="F:ATP binding"/>
    <property type="evidence" value="ECO:0007669"/>
    <property type="project" value="UniProtKB-KW"/>
</dbReference>
<dbReference type="InterPro" id="IPR033479">
    <property type="entry name" value="dCache_1"/>
</dbReference>
<dbReference type="Gene3D" id="1.10.287.130">
    <property type="match status" value="1"/>
</dbReference>
<feature type="transmembrane region" description="Helical" evidence="18">
    <location>
        <begin position="320"/>
        <end position="341"/>
    </location>
</feature>
<dbReference type="InterPro" id="IPR003594">
    <property type="entry name" value="HATPase_dom"/>
</dbReference>
<evidence type="ECO:0000256" key="7">
    <source>
        <dbReference type="ARBA" id="ARBA00022679"/>
    </source>
</evidence>
<dbReference type="FunFam" id="1.10.287.130:FF:000049">
    <property type="entry name" value="C4-dicarboxylate transport sensor protein DctB"/>
    <property type="match status" value="1"/>
</dbReference>
<keyword evidence="5" id="KW-0997">Cell inner membrane</keyword>
<dbReference type="Gene3D" id="6.10.250.3020">
    <property type="match status" value="1"/>
</dbReference>
<dbReference type="PIRSF" id="PIRSF036431">
    <property type="entry name" value="STHK_DctB"/>
    <property type="match status" value="1"/>
</dbReference>
<dbReference type="CDD" id="cd12914">
    <property type="entry name" value="PDC1_DGC_like"/>
    <property type="match status" value="1"/>
</dbReference>
<keyword evidence="9" id="KW-0547">Nucleotide-binding</keyword>
<dbReference type="InterPro" id="IPR005467">
    <property type="entry name" value="His_kinase_dom"/>
</dbReference>
<evidence type="ECO:0000256" key="6">
    <source>
        <dbReference type="ARBA" id="ARBA00022553"/>
    </source>
</evidence>
<dbReference type="InterPro" id="IPR017055">
    <property type="entry name" value="Sig_transdc_His_kinase_DctB"/>
</dbReference>
<comment type="function">
    <text evidence="15">Member of the two-component regulatory system DctB/DctD involved in the transport of C4-dicarboxylates. DctB functions as a membrane-associated protein kinase that phosphorylates DctD in response to environmental signals.</text>
</comment>
<dbReference type="PRINTS" id="PR00344">
    <property type="entry name" value="BCTRLSENSOR"/>
</dbReference>
<evidence type="ECO:0000256" key="3">
    <source>
        <dbReference type="ARBA" id="ARBA00012438"/>
    </source>
</evidence>
<dbReference type="InterPro" id="IPR036890">
    <property type="entry name" value="HATPase_C_sf"/>
</dbReference>
<evidence type="ECO:0000256" key="11">
    <source>
        <dbReference type="ARBA" id="ARBA00022840"/>
    </source>
</evidence>
<feature type="coiled-coil region" evidence="17">
    <location>
        <begin position="344"/>
        <end position="406"/>
    </location>
</feature>
<evidence type="ECO:0000256" key="17">
    <source>
        <dbReference type="SAM" id="Coils"/>
    </source>
</evidence>
<gene>
    <name evidence="20" type="primary">dctB</name>
    <name evidence="20" type="ORF">DSM104635_00555</name>
</gene>
<keyword evidence="21" id="KW-1185">Reference proteome</keyword>
<dbReference type="KEGG" id="tsv:DSM104635_00555"/>
<dbReference type="Pfam" id="PF00512">
    <property type="entry name" value="HisKA"/>
    <property type="match status" value="1"/>
</dbReference>
<dbReference type="PANTHER" id="PTHR43065">
    <property type="entry name" value="SENSOR HISTIDINE KINASE"/>
    <property type="match status" value="1"/>
</dbReference>
<dbReference type="Gene3D" id="3.30.565.10">
    <property type="entry name" value="Histidine kinase-like ATPase, C-terminal domain"/>
    <property type="match status" value="1"/>
</dbReference>
<evidence type="ECO:0000256" key="15">
    <source>
        <dbReference type="ARBA" id="ARBA00059004"/>
    </source>
</evidence>